<accession>A0A2G2XYV8</accession>
<evidence type="ECO:0000256" key="3">
    <source>
        <dbReference type="ARBA" id="ARBA00022471"/>
    </source>
</evidence>
<keyword evidence="5" id="KW-0732">Signal</keyword>
<gene>
    <name evidence="6" type="ORF">T459_33464</name>
</gene>
<organism evidence="6 7">
    <name type="scientific">Capsicum annuum</name>
    <name type="common">Capsicum pepper</name>
    <dbReference type="NCBI Taxonomy" id="4072"/>
    <lineage>
        <taxon>Eukaryota</taxon>
        <taxon>Viridiplantae</taxon>
        <taxon>Streptophyta</taxon>
        <taxon>Embryophyta</taxon>
        <taxon>Tracheophyta</taxon>
        <taxon>Spermatophyta</taxon>
        <taxon>Magnoliopsida</taxon>
        <taxon>eudicotyledons</taxon>
        <taxon>Gunneridae</taxon>
        <taxon>Pentapetalae</taxon>
        <taxon>asterids</taxon>
        <taxon>lamiids</taxon>
        <taxon>Solanales</taxon>
        <taxon>Solanaceae</taxon>
        <taxon>Solanoideae</taxon>
        <taxon>Capsiceae</taxon>
        <taxon>Capsicum</taxon>
    </lineage>
</organism>
<protein>
    <submittedName>
        <fullName evidence="6">Uncharacterized protein</fullName>
    </submittedName>
</protein>
<evidence type="ECO:0000256" key="4">
    <source>
        <dbReference type="ARBA" id="ARBA00022525"/>
    </source>
</evidence>
<dbReference type="GO" id="GO:0060320">
    <property type="term" value="P:rejection of self pollen"/>
    <property type="evidence" value="ECO:0007669"/>
    <property type="project" value="UniProtKB-KW"/>
</dbReference>
<dbReference type="Proteomes" id="UP000222542">
    <property type="component" value="Unassembled WGS sequence"/>
</dbReference>
<evidence type="ECO:0000256" key="2">
    <source>
        <dbReference type="ARBA" id="ARBA00005581"/>
    </source>
</evidence>
<name>A0A2G2XYV8_CAPAN</name>
<comment type="similarity">
    <text evidence="2">Belongs to the plant self-incompatibility (S1) protein family.</text>
</comment>
<dbReference type="AlphaFoldDB" id="A0A2G2XYV8"/>
<dbReference type="EMBL" id="AYRZ02000066">
    <property type="protein sequence ID" value="PHT62672.1"/>
    <property type="molecule type" value="Genomic_DNA"/>
</dbReference>
<reference evidence="6 7" key="2">
    <citation type="journal article" date="2017" name="Genome Biol.">
        <title>New reference genome sequences of hot pepper reveal the massive evolution of plant disease-resistance genes by retroduplication.</title>
        <authorList>
            <person name="Kim S."/>
            <person name="Park J."/>
            <person name="Yeom S.I."/>
            <person name="Kim Y.M."/>
            <person name="Seo E."/>
            <person name="Kim K.T."/>
            <person name="Kim M.S."/>
            <person name="Lee J.M."/>
            <person name="Cheong K."/>
            <person name="Shin H.S."/>
            <person name="Kim S.B."/>
            <person name="Han K."/>
            <person name="Lee J."/>
            <person name="Park M."/>
            <person name="Lee H.A."/>
            <person name="Lee H.Y."/>
            <person name="Lee Y."/>
            <person name="Oh S."/>
            <person name="Lee J.H."/>
            <person name="Choi E."/>
            <person name="Choi E."/>
            <person name="Lee S.E."/>
            <person name="Jeon J."/>
            <person name="Kim H."/>
            <person name="Choi G."/>
            <person name="Song H."/>
            <person name="Lee J."/>
            <person name="Lee S.C."/>
            <person name="Kwon J.K."/>
            <person name="Lee H.Y."/>
            <person name="Koo N."/>
            <person name="Hong Y."/>
            <person name="Kim R.W."/>
            <person name="Kang W.H."/>
            <person name="Huh J.H."/>
            <person name="Kang B.C."/>
            <person name="Yang T.J."/>
            <person name="Lee Y.H."/>
            <person name="Bennetzen J.L."/>
            <person name="Choi D."/>
        </authorList>
    </citation>
    <scope>NUCLEOTIDE SEQUENCE [LARGE SCALE GENOMIC DNA]</scope>
    <source>
        <strain evidence="7">cv. CM334</strain>
    </source>
</reference>
<keyword evidence="7" id="KW-1185">Reference proteome</keyword>
<keyword evidence="3" id="KW-0713">Self-incompatibility</keyword>
<comment type="subcellular location">
    <subcellularLocation>
        <location evidence="1">Secreted</location>
    </subcellularLocation>
</comment>
<reference evidence="6 7" key="1">
    <citation type="journal article" date="2014" name="Nat. Genet.">
        <title>Genome sequence of the hot pepper provides insights into the evolution of pungency in Capsicum species.</title>
        <authorList>
            <person name="Kim S."/>
            <person name="Park M."/>
            <person name="Yeom S.I."/>
            <person name="Kim Y.M."/>
            <person name="Lee J.M."/>
            <person name="Lee H.A."/>
            <person name="Seo E."/>
            <person name="Choi J."/>
            <person name="Cheong K."/>
            <person name="Kim K.T."/>
            <person name="Jung K."/>
            <person name="Lee G.W."/>
            <person name="Oh S.K."/>
            <person name="Bae C."/>
            <person name="Kim S.B."/>
            <person name="Lee H.Y."/>
            <person name="Kim S.Y."/>
            <person name="Kim M.S."/>
            <person name="Kang B.C."/>
            <person name="Jo Y.D."/>
            <person name="Yang H.B."/>
            <person name="Jeong H.J."/>
            <person name="Kang W.H."/>
            <person name="Kwon J.K."/>
            <person name="Shin C."/>
            <person name="Lim J.Y."/>
            <person name="Park J.H."/>
            <person name="Huh J.H."/>
            <person name="Kim J.S."/>
            <person name="Kim B.D."/>
            <person name="Cohen O."/>
            <person name="Paran I."/>
            <person name="Suh M.C."/>
            <person name="Lee S.B."/>
            <person name="Kim Y.K."/>
            <person name="Shin Y."/>
            <person name="Noh S.J."/>
            <person name="Park J."/>
            <person name="Seo Y.S."/>
            <person name="Kwon S.Y."/>
            <person name="Kim H.A."/>
            <person name="Park J.M."/>
            <person name="Kim H.J."/>
            <person name="Choi S.B."/>
            <person name="Bosland P.W."/>
            <person name="Reeves G."/>
            <person name="Jo S.H."/>
            <person name="Lee B.W."/>
            <person name="Cho H.T."/>
            <person name="Choi H.S."/>
            <person name="Lee M.S."/>
            <person name="Yu Y."/>
            <person name="Do Choi Y."/>
            <person name="Park B.S."/>
            <person name="van Deynze A."/>
            <person name="Ashrafi H."/>
            <person name="Hill T."/>
            <person name="Kim W.T."/>
            <person name="Pai H.S."/>
            <person name="Ahn H.K."/>
            <person name="Yeam I."/>
            <person name="Giovannoni J.J."/>
            <person name="Rose J.K."/>
            <person name="Sorensen I."/>
            <person name="Lee S.J."/>
            <person name="Kim R.W."/>
            <person name="Choi I.Y."/>
            <person name="Choi B.S."/>
            <person name="Lim J.S."/>
            <person name="Lee Y.H."/>
            <person name="Choi D."/>
        </authorList>
    </citation>
    <scope>NUCLEOTIDE SEQUENCE [LARGE SCALE GENOMIC DNA]</scope>
    <source>
        <strain evidence="7">cv. CM334</strain>
    </source>
</reference>
<evidence type="ECO:0000313" key="6">
    <source>
        <dbReference type="EMBL" id="PHT62672.1"/>
    </source>
</evidence>
<dbReference type="GO" id="GO:0005576">
    <property type="term" value="C:extracellular region"/>
    <property type="evidence" value="ECO:0007669"/>
    <property type="project" value="UniProtKB-SubCell"/>
</dbReference>
<keyword evidence="4" id="KW-0964">Secreted</keyword>
<dbReference type="Pfam" id="PF05938">
    <property type="entry name" value="Self-incomp_S1"/>
    <property type="match status" value="1"/>
</dbReference>
<sequence length="90" mass="10583">MQITNAINLNPKITLHFISDLYKNTSLLEVHCKSKDDIGVRKLRSGDQFDFSFHMNFFGTTLSKHNNFDVFKWRKSYYGGKIFMNVLVFI</sequence>
<proteinExistence type="inferred from homology"/>
<evidence type="ECO:0000313" key="7">
    <source>
        <dbReference type="Proteomes" id="UP000222542"/>
    </source>
</evidence>
<evidence type="ECO:0000256" key="1">
    <source>
        <dbReference type="ARBA" id="ARBA00004613"/>
    </source>
</evidence>
<dbReference type="Gramene" id="PHT62672">
    <property type="protein sequence ID" value="PHT62672"/>
    <property type="gene ID" value="T459_33464"/>
</dbReference>
<evidence type="ECO:0000256" key="5">
    <source>
        <dbReference type="ARBA" id="ARBA00022729"/>
    </source>
</evidence>
<dbReference type="InterPro" id="IPR010264">
    <property type="entry name" value="Self-incomp_S1"/>
</dbReference>
<comment type="caution">
    <text evidence="6">The sequence shown here is derived from an EMBL/GenBank/DDBJ whole genome shotgun (WGS) entry which is preliminary data.</text>
</comment>